<comment type="similarity">
    <text evidence="4">Belongs to the cellobiose 2-epimerase family.</text>
</comment>
<dbReference type="EC" id="5.1.3.11" evidence="4"/>
<evidence type="ECO:0000256" key="2">
    <source>
        <dbReference type="ARBA" id="ARBA00008558"/>
    </source>
</evidence>
<gene>
    <name evidence="5" type="ORF">H9742_00765</name>
</gene>
<protein>
    <recommendedName>
        <fullName evidence="4">Cellobiose 2-epimerase</fullName>
        <shortName evidence="4">CE</shortName>
        <ecNumber evidence="4">5.1.3.11</ecNumber>
    </recommendedName>
</protein>
<evidence type="ECO:0000256" key="1">
    <source>
        <dbReference type="ARBA" id="ARBA00001470"/>
    </source>
</evidence>
<evidence type="ECO:0000256" key="4">
    <source>
        <dbReference type="HAMAP-Rule" id="MF_00929"/>
    </source>
</evidence>
<dbReference type="Gene3D" id="1.50.10.10">
    <property type="match status" value="1"/>
</dbReference>
<dbReference type="InterPro" id="IPR028584">
    <property type="entry name" value="Cellobiose_2_epim"/>
</dbReference>
<reference evidence="5" key="1">
    <citation type="journal article" date="2021" name="PeerJ">
        <title>Extensive microbial diversity within the chicken gut microbiome revealed by metagenomics and culture.</title>
        <authorList>
            <person name="Gilroy R."/>
            <person name="Ravi A."/>
            <person name="Getino M."/>
            <person name="Pursley I."/>
            <person name="Horton D.L."/>
            <person name="Alikhan N.F."/>
            <person name="Baker D."/>
            <person name="Gharbi K."/>
            <person name="Hall N."/>
            <person name="Watson M."/>
            <person name="Adriaenssens E.M."/>
            <person name="Foster-Nyarko E."/>
            <person name="Jarju S."/>
            <person name="Secka A."/>
            <person name="Antonio M."/>
            <person name="Oren A."/>
            <person name="Chaudhuri R.R."/>
            <person name="La Ragione R."/>
            <person name="Hildebrand F."/>
            <person name="Pallen M.J."/>
        </authorList>
    </citation>
    <scope>NUCLEOTIDE SEQUENCE</scope>
    <source>
        <strain evidence="5">CHK195-6426</strain>
    </source>
</reference>
<comment type="function">
    <text evidence="4">Catalyzes the reversible epimerization of cellobiose to 4-O-beta-D-glucopyranosyl-D-mannose (Glc-Man).</text>
</comment>
<dbReference type="HAMAP" id="MF_00929">
    <property type="entry name" value="Cellobiose_2_epim"/>
    <property type="match status" value="1"/>
</dbReference>
<dbReference type="InterPro" id="IPR010819">
    <property type="entry name" value="AGE/CE"/>
</dbReference>
<evidence type="ECO:0000313" key="6">
    <source>
        <dbReference type="Proteomes" id="UP000824265"/>
    </source>
</evidence>
<name>A0A9D1UAG1_9FIRM</name>
<comment type="caution">
    <text evidence="5">The sequence shown here is derived from an EMBL/GenBank/DDBJ whole genome shotgun (WGS) entry which is preliminary data.</text>
</comment>
<dbReference type="Proteomes" id="UP000824265">
    <property type="component" value="Unassembled WGS sequence"/>
</dbReference>
<proteinExistence type="inferred from homology"/>
<accession>A0A9D1UAG1</accession>
<dbReference type="Pfam" id="PF07221">
    <property type="entry name" value="GlcNAc_2-epim"/>
    <property type="match status" value="1"/>
</dbReference>
<reference evidence="5" key="2">
    <citation type="submission" date="2021-04" db="EMBL/GenBank/DDBJ databases">
        <authorList>
            <person name="Gilroy R."/>
        </authorList>
    </citation>
    <scope>NUCLEOTIDE SEQUENCE</scope>
    <source>
        <strain evidence="5">CHK195-6426</strain>
    </source>
</reference>
<dbReference type="SUPFAM" id="SSF48208">
    <property type="entry name" value="Six-hairpin glycosidases"/>
    <property type="match status" value="1"/>
</dbReference>
<keyword evidence="3 4" id="KW-0413">Isomerase</keyword>
<dbReference type="InterPro" id="IPR008928">
    <property type="entry name" value="6-hairpin_glycosidase_sf"/>
</dbReference>
<evidence type="ECO:0000256" key="3">
    <source>
        <dbReference type="ARBA" id="ARBA00023235"/>
    </source>
</evidence>
<sequence length="391" mass="45382">MKTEMKRHLEEKLLPFWKGLIDRENGGYFGYVDGQLQIHKEAVKGCILNSRILWFFSNAYLCLGDRELEEYAAWAYVFLRDCFYDKEKGGLFWSVTCEGRVEDDGKHTYNQAFGVYALAAYYRAFGEEEALLLAGKLVQVIEEKCFDRYGYKEAQTRDFGPADNEKLSENGVLADRTMNTLLHVLEAYTEYYRITRDLAVGEKLRYMLGLIEGKIYNSKLRRQEVFFDNEMHSLIDLHSYGHDIETAWLVDRCVEILGDADWAGKMSPVTAALEDQVYKEAYRSHSLANECEKGVVDERRIWWVQAEGVTGFYNAWQKTKEGRYLEASADVWGFIREHIVDKRPGGEWFWYTDEAGRPAVEAPEVEPWKCPYHNGRMCMEIMMRGEGSDAP</sequence>
<dbReference type="EMBL" id="DXGH01000003">
    <property type="protein sequence ID" value="HIW80053.1"/>
    <property type="molecule type" value="Genomic_DNA"/>
</dbReference>
<evidence type="ECO:0000313" key="5">
    <source>
        <dbReference type="EMBL" id="HIW80053.1"/>
    </source>
</evidence>
<organism evidence="5 6">
    <name type="scientific">Candidatus Acetatifactor stercoripullorum</name>
    <dbReference type="NCBI Taxonomy" id="2838414"/>
    <lineage>
        <taxon>Bacteria</taxon>
        <taxon>Bacillati</taxon>
        <taxon>Bacillota</taxon>
        <taxon>Clostridia</taxon>
        <taxon>Lachnospirales</taxon>
        <taxon>Lachnospiraceae</taxon>
        <taxon>Acetatifactor</taxon>
    </lineage>
</organism>
<dbReference type="PANTHER" id="PTHR15108">
    <property type="entry name" value="N-ACYLGLUCOSAMINE-2-EPIMERASE"/>
    <property type="match status" value="1"/>
</dbReference>
<dbReference type="InterPro" id="IPR012341">
    <property type="entry name" value="6hp_glycosidase-like_sf"/>
</dbReference>
<dbReference type="GO" id="GO:0047736">
    <property type="term" value="F:cellobiose epimerase activity"/>
    <property type="evidence" value="ECO:0007669"/>
    <property type="project" value="UniProtKB-UniRule"/>
</dbReference>
<dbReference type="GO" id="GO:0005975">
    <property type="term" value="P:carbohydrate metabolic process"/>
    <property type="evidence" value="ECO:0007669"/>
    <property type="project" value="InterPro"/>
</dbReference>
<comment type="catalytic activity">
    <reaction evidence="1 4">
        <text>D-cellobiose = beta-D-glucosyl-(1-&gt;4)-D-mannopyranose</text>
        <dbReference type="Rhea" id="RHEA:23384"/>
        <dbReference type="ChEBI" id="CHEBI:17057"/>
        <dbReference type="ChEBI" id="CHEBI:47931"/>
        <dbReference type="EC" id="5.1.3.11"/>
    </reaction>
</comment>
<dbReference type="AlphaFoldDB" id="A0A9D1UAG1"/>
<comment type="similarity">
    <text evidence="2">Belongs to the N-acylglucosamine 2-epimerase family.</text>
</comment>